<evidence type="ECO:0000313" key="6">
    <source>
        <dbReference type="Proteomes" id="UP000371041"/>
    </source>
</evidence>
<dbReference type="CDD" id="cd01949">
    <property type="entry name" value="GGDEF"/>
    <property type="match status" value="1"/>
</dbReference>
<dbReference type="InterPro" id="IPR035965">
    <property type="entry name" value="PAS-like_dom_sf"/>
</dbReference>
<dbReference type="EMBL" id="CP045929">
    <property type="protein sequence ID" value="QGK68625.1"/>
    <property type="molecule type" value="Genomic_DNA"/>
</dbReference>
<evidence type="ECO:0000259" key="1">
    <source>
        <dbReference type="PROSITE" id="PS50112"/>
    </source>
</evidence>
<dbReference type="PROSITE" id="PS50113">
    <property type="entry name" value="PAC"/>
    <property type="match status" value="1"/>
</dbReference>
<name>A0A5Q3QAX6_9PSEU</name>
<feature type="domain" description="EAL" evidence="3">
    <location>
        <begin position="433"/>
        <end position="687"/>
    </location>
</feature>
<reference evidence="6" key="1">
    <citation type="submission" date="2019-11" db="EMBL/GenBank/DDBJ databases">
        <title>The complete genome sequence of Saccharopolyspora sp. E2A.</title>
        <authorList>
            <person name="Zhang G."/>
        </authorList>
    </citation>
    <scope>NUCLEOTIDE SEQUENCE [LARGE SCALE GENOMIC DNA]</scope>
    <source>
        <strain evidence="6">E2A</strain>
    </source>
</reference>
<gene>
    <name evidence="5" type="ORF">GIY23_02795</name>
</gene>
<dbReference type="PROSITE" id="PS50887">
    <property type="entry name" value="GGDEF"/>
    <property type="match status" value="1"/>
</dbReference>
<dbReference type="Pfam" id="PF13426">
    <property type="entry name" value="PAS_9"/>
    <property type="match status" value="2"/>
</dbReference>
<dbReference type="SMART" id="SM00052">
    <property type="entry name" value="EAL"/>
    <property type="match status" value="1"/>
</dbReference>
<dbReference type="CDD" id="cd00130">
    <property type="entry name" value="PAS"/>
    <property type="match status" value="2"/>
</dbReference>
<keyword evidence="6" id="KW-1185">Reference proteome</keyword>
<evidence type="ECO:0000259" key="3">
    <source>
        <dbReference type="PROSITE" id="PS50883"/>
    </source>
</evidence>
<dbReference type="NCBIfam" id="TIGR00254">
    <property type="entry name" value="GGDEF"/>
    <property type="match status" value="1"/>
</dbReference>
<feature type="domain" description="PAC" evidence="2">
    <location>
        <begin position="90"/>
        <end position="142"/>
    </location>
</feature>
<dbReference type="InterPro" id="IPR035919">
    <property type="entry name" value="EAL_sf"/>
</dbReference>
<dbReference type="PROSITE" id="PS50112">
    <property type="entry name" value="PAS"/>
    <property type="match status" value="2"/>
</dbReference>
<evidence type="ECO:0000259" key="2">
    <source>
        <dbReference type="PROSITE" id="PS50113"/>
    </source>
</evidence>
<dbReference type="SUPFAM" id="SSF55073">
    <property type="entry name" value="Nucleotide cyclase"/>
    <property type="match status" value="1"/>
</dbReference>
<dbReference type="SUPFAM" id="SSF141868">
    <property type="entry name" value="EAL domain-like"/>
    <property type="match status" value="1"/>
</dbReference>
<dbReference type="SMART" id="SM00267">
    <property type="entry name" value="GGDEF"/>
    <property type="match status" value="1"/>
</dbReference>
<dbReference type="Gene3D" id="3.30.450.20">
    <property type="entry name" value="PAS domain"/>
    <property type="match status" value="2"/>
</dbReference>
<dbReference type="Pfam" id="PF00563">
    <property type="entry name" value="EAL"/>
    <property type="match status" value="1"/>
</dbReference>
<proteinExistence type="predicted"/>
<dbReference type="SUPFAM" id="SSF55785">
    <property type="entry name" value="PYP-like sensor domain (PAS domain)"/>
    <property type="match status" value="2"/>
</dbReference>
<dbReference type="InterPro" id="IPR000014">
    <property type="entry name" value="PAS"/>
</dbReference>
<dbReference type="NCBIfam" id="TIGR00229">
    <property type="entry name" value="sensory_box"/>
    <property type="match status" value="2"/>
</dbReference>
<accession>A0A5Q3QAX6</accession>
<sequence length="693" mass="75484">MAADNPDPRIHLRSDADVVGLFGASLRQYAVYTLLPDGTVSSWNPGAERMTGVAAADVIGRNISMFYTPQQIAEGVPEHLLQRTAELGTSSEEGWRLRQDGTIFWAHVSTTALHSETGELRGFARITRDETETHNRLERSLRQFRDLFALTPVAIGLFNRYGYVLDSNEALCSLLGYQPDDVHGAHVSKFVHSDEPQRASVLAGYATGEPPDVPSTQEWSLVTVDGARVYCSVHMARSTAATGHPFWLIAFENVTERHHHAEELRNWAIHDEVTGLPNRAGVPPLLAVPDPERLAVFYCDVNKFRRINESLGHGAGDELLGALGRRLRATLPDGWSAARFAGDEFVIVCPDAEAAGGIERAATLVDQLFRTTVPLRGEYVDVSASIGVASCSDGIAVDDLVRLASAADLHYKGPKAGSIALASAELIESVGLQLHLEGELRDALANDALHLEYQPIVGADGDVVSCEALVRWWHPERGLLSPGVFLPVAEQGGLMRELDRWVLRRALTEAAQWPVSHNGFPVSVSVNLSELLPGESELVDDLTALVRDTGITWERIVLEIVETALIDLPESVLKRMRELAGRGVRFAVDDFGTGYSSLGRLKEIPAEIIKVDRRFVADVATDKWDHALVKAIVDITHAAGGRCIGEGVETLEQLETLSAIGVTAYQGWLFAHAMPSAELCTLIRNGVSVPMRG</sequence>
<dbReference type="RefSeq" id="WP_154075234.1">
    <property type="nucleotide sequence ID" value="NZ_CP045929.1"/>
</dbReference>
<dbReference type="InterPro" id="IPR029787">
    <property type="entry name" value="Nucleotide_cyclase"/>
</dbReference>
<dbReference type="AlphaFoldDB" id="A0A5Q3QAX6"/>
<dbReference type="CDD" id="cd01948">
    <property type="entry name" value="EAL"/>
    <property type="match status" value="1"/>
</dbReference>
<dbReference type="Proteomes" id="UP000371041">
    <property type="component" value="Chromosome"/>
</dbReference>
<dbReference type="PROSITE" id="PS50883">
    <property type="entry name" value="EAL"/>
    <property type="match status" value="1"/>
</dbReference>
<dbReference type="SMART" id="SM00091">
    <property type="entry name" value="PAS"/>
    <property type="match status" value="2"/>
</dbReference>
<organism evidence="5 6">
    <name type="scientific">Allosaccharopolyspora coralli</name>
    <dbReference type="NCBI Taxonomy" id="2665642"/>
    <lineage>
        <taxon>Bacteria</taxon>
        <taxon>Bacillati</taxon>
        <taxon>Actinomycetota</taxon>
        <taxon>Actinomycetes</taxon>
        <taxon>Pseudonocardiales</taxon>
        <taxon>Pseudonocardiaceae</taxon>
        <taxon>Allosaccharopolyspora</taxon>
    </lineage>
</organism>
<dbReference type="Gene3D" id="3.20.20.450">
    <property type="entry name" value="EAL domain"/>
    <property type="match status" value="1"/>
</dbReference>
<feature type="domain" description="PAS" evidence="1">
    <location>
        <begin position="31"/>
        <end position="70"/>
    </location>
</feature>
<dbReference type="Pfam" id="PF00990">
    <property type="entry name" value="GGDEF"/>
    <property type="match status" value="1"/>
</dbReference>
<dbReference type="Gene3D" id="3.30.70.270">
    <property type="match status" value="1"/>
</dbReference>
<dbReference type="PANTHER" id="PTHR44757">
    <property type="entry name" value="DIGUANYLATE CYCLASE DGCP"/>
    <property type="match status" value="1"/>
</dbReference>
<feature type="domain" description="PAS" evidence="1">
    <location>
        <begin position="140"/>
        <end position="195"/>
    </location>
</feature>
<dbReference type="InterPro" id="IPR001633">
    <property type="entry name" value="EAL_dom"/>
</dbReference>
<dbReference type="InterPro" id="IPR000160">
    <property type="entry name" value="GGDEF_dom"/>
</dbReference>
<evidence type="ECO:0000259" key="4">
    <source>
        <dbReference type="PROSITE" id="PS50887"/>
    </source>
</evidence>
<dbReference type="PANTHER" id="PTHR44757:SF2">
    <property type="entry name" value="BIOFILM ARCHITECTURE MAINTENANCE PROTEIN MBAA"/>
    <property type="match status" value="1"/>
</dbReference>
<dbReference type="InterPro" id="IPR052155">
    <property type="entry name" value="Biofilm_reg_signaling"/>
</dbReference>
<dbReference type="KEGG" id="sace:GIY23_02795"/>
<dbReference type="InterPro" id="IPR043128">
    <property type="entry name" value="Rev_trsase/Diguanyl_cyclase"/>
</dbReference>
<feature type="domain" description="GGDEF" evidence="4">
    <location>
        <begin position="292"/>
        <end position="424"/>
    </location>
</feature>
<dbReference type="InterPro" id="IPR000700">
    <property type="entry name" value="PAS-assoc_C"/>
</dbReference>
<protein>
    <submittedName>
        <fullName evidence="5">EAL domain-containing protein</fullName>
    </submittedName>
</protein>
<evidence type="ECO:0000313" key="5">
    <source>
        <dbReference type="EMBL" id="QGK68625.1"/>
    </source>
</evidence>